<keyword evidence="1" id="KW-0472">Membrane</keyword>
<feature type="transmembrane region" description="Helical" evidence="1">
    <location>
        <begin position="335"/>
        <end position="354"/>
    </location>
</feature>
<keyword evidence="1" id="KW-0915">Sodium</keyword>
<dbReference type="NCBIfam" id="TIGR00210">
    <property type="entry name" value="gltS"/>
    <property type="match status" value="1"/>
</dbReference>
<keyword evidence="1" id="KW-0029">Amino-acid transport</keyword>
<dbReference type="EMBL" id="CACRTV010000021">
    <property type="protein sequence ID" value="VYT80167.1"/>
    <property type="molecule type" value="Genomic_DNA"/>
</dbReference>
<comment type="function">
    <text evidence="1">Catalyzes the sodium-dependent transport of glutamate.</text>
</comment>
<feature type="transmembrane region" description="Helical" evidence="1">
    <location>
        <begin position="65"/>
        <end position="83"/>
    </location>
</feature>
<name>A0A6N2ZPV1_9CLOT</name>
<feature type="transmembrane region" description="Helical" evidence="1">
    <location>
        <begin position="6"/>
        <end position="24"/>
    </location>
</feature>
<dbReference type="GO" id="GO:0015813">
    <property type="term" value="P:L-glutamate transmembrane transport"/>
    <property type="evidence" value="ECO:0007669"/>
    <property type="project" value="UniProtKB-UniRule"/>
</dbReference>
<feature type="transmembrane region" description="Helical" evidence="1">
    <location>
        <begin position="36"/>
        <end position="59"/>
    </location>
</feature>
<sequence length="398" mass="42880">MTINLDIFETMALATIVFYIGLYLRKKVKLLSKYCIPAPVIGGLLFAVLVLILRITNIATINLDITLQNIFMTAFFTSIGYTASLKILKKGGIKVGIFLALAMLLVVLQDALGASLATIFNLNPLLGLCTGSIPMVGGHGTAGSFGPLLEEMGVAGATTVSFASATFGLVMGSFIGGFVAKNLIERKNIDTPKHSEDHSLPLSDFHEDNQAILCHKRLMNGVAWIFLAMGIGSIISKFIQDLGLTFPSYIGAMVAAAVIRNICDFRKVELEDKEIETIGGISLSFFLAMALMGLKLWELFDLALPMVFMLIAQALLMGLFAYFITFRIMGKDYDAAVFASANCGFGMGATPNAVANMDALTAKFGYAPTPYLVVPIVGCLFIDFVNSAVITLFINILR</sequence>
<feature type="transmembrane region" description="Helical" evidence="1">
    <location>
        <begin position="222"/>
        <end position="240"/>
    </location>
</feature>
<dbReference type="InterPro" id="IPR004445">
    <property type="entry name" value="GltS"/>
</dbReference>
<feature type="transmembrane region" description="Helical" evidence="1">
    <location>
        <begin position="95"/>
        <end position="120"/>
    </location>
</feature>
<dbReference type="PANTHER" id="PTHR36178:SF1">
    <property type="entry name" value="SODIUM_GLUTAMATE SYMPORTER"/>
    <property type="match status" value="1"/>
</dbReference>
<evidence type="ECO:0000256" key="2">
    <source>
        <dbReference type="NCBIfam" id="TIGR00210"/>
    </source>
</evidence>
<dbReference type="Pfam" id="PF03616">
    <property type="entry name" value="Glt_symporter"/>
    <property type="match status" value="1"/>
</dbReference>
<dbReference type="GO" id="GO:0005886">
    <property type="term" value="C:plasma membrane"/>
    <property type="evidence" value="ECO:0007669"/>
    <property type="project" value="UniProtKB-SubCell"/>
</dbReference>
<keyword evidence="1" id="KW-1133">Transmembrane helix</keyword>
<accession>A0A6N2ZPV1</accession>
<keyword evidence="1" id="KW-0406">Ion transport</keyword>
<dbReference type="PANTHER" id="PTHR36178">
    <property type="entry name" value="SLR0625 PROTEIN"/>
    <property type="match status" value="1"/>
</dbReference>
<feature type="transmembrane region" description="Helical" evidence="1">
    <location>
        <begin position="374"/>
        <end position="397"/>
    </location>
</feature>
<dbReference type="GO" id="GO:0015501">
    <property type="term" value="F:glutamate:sodium symporter activity"/>
    <property type="evidence" value="ECO:0007669"/>
    <property type="project" value="UniProtKB-UniRule"/>
</dbReference>
<proteinExistence type="inferred from homology"/>
<feature type="transmembrane region" description="Helical" evidence="1">
    <location>
        <begin position="303"/>
        <end position="323"/>
    </location>
</feature>
<evidence type="ECO:0000313" key="3">
    <source>
        <dbReference type="EMBL" id="VYT80167.1"/>
    </source>
</evidence>
<reference evidence="3" key="1">
    <citation type="submission" date="2019-11" db="EMBL/GenBank/DDBJ databases">
        <authorList>
            <person name="Feng L."/>
        </authorList>
    </citation>
    <scope>NUCLEOTIDE SEQUENCE</scope>
    <source>
        <strain evidence="3">CParaputrificumLFYP93</strain>
    </source>
</reference>
<comment type="subcellular location">
    <subcellularLocation>
        <location evidence="1">Cell membrane</location>
        <topology evidence="1">Multi-pass membrane protein</topology>
    </subcellularLocation>
</comment>
<comment type="similarity">
    <text evidence="1">Belongs to the glutamate:Na(+) symporter (ESS) (TC 2.A.27) family.</text>
</comment>
<keyword evidence="1" id="KW-0739">Sodium transport</keyword>
<keyword evidence="1" id="KW-1003">Cell membrane</keyword>
<dbReference type="AlphaFoldDB" id="A0A6N2ZPV1"/>
<feature type="transmembrane region" description="Helical" evidence="1">
    <location>
        <begin position="275"/>
        <end position="297"/>
    </location>
</feature>
<feature type="transmembrane region" description="Helical" evidence="1">
    <location>
        <begin position="154"/>
        <end position="180"/>
    </location>
</feature>
<organism evidence="3">
    <name type="scientific">Clostridium paraputrificum</name>
    <dbReference type="NCBI Taxonomy" id="29363"/>
    <lineage>
        <taxon>Bacteria</taxon>
        <taxon>Bacillati</taxon>
        <taxon>Bacillota</taxon>
        <taxon>Clostridia</taxon>
        <taxon>Eubacteriales</taxon>
        <taxon>Clostridiaceae</taxon>
        <taxon>Clostridium</taxon>
    </lineage>
</organism>
<gene>
    <name evidence="3" type="primary">gltS</name>
    <name evidence="3" type="ORF">CPLFYP93_00631</name>
</gene>
<evidence type="ECO:0000256" key="1">
    <source>
        <dbReference type="HAMAP-Rule" id="MF_02062"/>
    </source>
</evidence>
<keyword evidence="1" id="KW-0813">Transport</keyword>
<dbReference type="RefSeq" id="WP_156559171.1">
    <property type="nucleotide sequence ID" value="NZ_CACRTV010000021.1"/>
</dbReference>
<keyword evidence="1" id="KW-0812">Transmembrane</keyword>
<keyword evidence="1" id="KW-0769">Symport</keyword>
<feature type="transmembrane region" description="Helical" evidence="1">
    <location>
        <begin position="246"/>
        <end position="263"/>
    </location>
</feature>
<protein>
    <recommendedName>
        <fullName evidence="1 2">Sodium/glutamate symporter</fullName>
    </recommendedName>
</protein>
<dbReference type="HAMAP" id="MF_02062">
    <property type="entry name" value="GltS"/>
    <property type="match status" value="1"/>
</dbReference>